<protein>
    <submittedName>
        <fullName evidence="1">Uncharacterized protein</fullName>
    </submittedName>
</protein>
<dbReference type="RefSeq" id="XP_040791136.1">
    <property type="nucleotide sequence ID" value="XM_040931721.1"/>
</dbReference>
<proteinExistence type="predicted"/>
<organism evidence="1 2">
    <name type="scientific">Cucurbitaria berberidis CBS 394.84</name>
    <dbReference type="NCBI Taxonomy" id="1168544"/>
    <lineage>
        <taxon>Eukaryota</taxon>
        <taxon>Fungi</taxon>
        <taxon>Dikarya</taxon>
        <taxon>Ascomycota</taxon>
        <taxon>Pezizomycotina</taxon>
        <taxon>Dothideomycetes</taxon>
        <taxon>Pleosporomycetidae</taxon>
        <taxon>Pleosporales</taxon>
        <taxon>Pleosporineae</taxon>
        <taxon>Cucurbitariaceae</taxon>
        <taxon>Cucurbitaria</taxon>
    </lineage>
</organism>
<dbReference type="Proteomes" id="UP000800039">
    <property type="component" value="Unassembled WGS sequence"/>
</dbReference>
<dbReference type="EMBL" id="ML976615">
    <property type="protein sequence ID" value="KAF1848573.1"/>
    <property type="molecule type" value="Genomic_DNA"/>
</dbReference>
<comment type="caution">
    <text evidence="1">The sequence shown here is derived from an EMBL/GenBank/DDBJ whole genome shotgun (WGS) entry which is preliminary data.</text>
</comment>
<accession>A0A9P4LBI5</accession>
<dbReference type="OrthoDB" id="4790878at2759"/>
<reference evidence="1" key="1">
    <citation type="submission" date="2020-01" db="EMBL/GenBank/DDBJ databases">
        <authorList>
            <consortium name="DOE Joint Genome Institute"/>
            <person name="Haridas S."/>
            <person name="Albert R."/>
            <person name="Binder M."/>
            <person name="Bloem J."/>
            <person name="Labutti K."/>
            <person name="Salamov A."/>
            <person name="Andreopoulos B."/>
            <person name="Baker S.E."/>
            <person name="Barry K."/>
            <person name="Bills G."/>
            <person name="Bluhm B.H."/>
            <person name="Cannon C."/>
            <person name="Castanera R."/>
            <person name="Culley D.E."/>
            <person name="Daum C."/>
            <person name="Ezra D."/>
            <person name="Gonzalez J.B."/>
            <person name="Henrissat B."/>
            <person name="Kuo A."/>
            <person name="Liang C."/>
            <person name="Lipzen A."/>
            <person name="Lutzoni F."/>
            <person name="Magnuson J."/>
            <person name="Mondo S."/>
            <person name="Nolan M."/>
            <person name="Ohm R."/>
            <person name="Pangilinan J."/>
            <person name="Park H.-J."/>
            <person name="Ramirez L."/>
            <person name="Alfaro M."/>
            <person name="Sun H."/>
            <person name="Tritt A."/>
            <person name="Yoshinaga Y."/>
            <person name="Zwiers L.-H."/>
            <person name="Turgeon B.G."/>
            <person name="Goodwin S.B."/>
            <person name="Spatafora J.W."/>
            <person name="Crous P.W."/>
            <person name="Grigoriev I.V."/>
        </authorList>
    </citation>
    <scope>NUCLEOTIDE SEQUENCE</scope>
    <source>
        <strain evidence="1">CBS 394.84</strain>
    </source>
</reference>
<dbReference type="GeneID" id="63848973"/>
<evidence type="ECO:0000313" key="2">
    <source>
        <dbReference type="Proteomes" id="UP000800039"/>
    </source>
</evidence>
<gene>
    <name evidence="1" type="ORF">K460DRAFT_353539</name>
</gene>
<evidence type="ECO:0000313" key="1">
    <source>
        <dbReference type="EMBL" id="KAF1848573.1"/>
    </source>
</evidence>
<dbReference type="AlphaFoldDB" id="A0A9P4LBI5"/>
<name>A0A9P4LBI5_9PLEO</name>
<sequence length="226" mass="25661">MRTNSSDSSPGHFPLLALPRELRDIIYHYALSYDRGLAVEISCNRAFEPRTHMRILGQHDDCLTQTRADILKLVCAQLRDDTRGLIFKLNSEVDLHGMSYATPSSYSFRLFISQLPSEKFYVHLKRVTIHGYPGVISTALMPMTFKELAGYAAGFKTFCEQYQKTLVVLQFRNIVQVDSNTWYFWAGALQEVLRGASPLITPRTRPRFAKQLLHISTAFANTPPAA</sequence>
<keyword evidence="2" id="KW-1185">Reference proteome</keyword>